<reference evidence="1" key="1">
    <citation type="submission" date="2009-11" db="EMBL/GenBank/DDBJ databases">
        <authorList>
            <consortium name="US DOE Joint Genome Institute (JGI-PGF)"/>
            <person name="Ottilar R."/>
            <person name="Schmutz J."/>
            <person name="Salamov A."/>
            <person name="Cheng J.F."/>
            <person name="Lucas S."/>
            <person name="Pitluck S."/>
            <person name="Gundlach H."/>
            <person name="Guo Y."/>
            <person name="Haberer G."/>
            <person name="Nasrallah J."/>
            <person name="Mayer K.F.X."/>
            <person name="van de Peer Y."/>
            <person name="Weigel D."/>
            <person name="Grigoriev I.V."/>
        </authorList>
    </citation>
    <scope>NUCLEOTIDE SEQUENCE</scope>
    <source>
        <strain evidence="1">Nigerian</strain>
    </source>
</reference>
<accession>A0A1B8Y0N9</accession>
<gene>
    <name evidence="1" type="ORF">XENTR_v90028217mg</name>
</gene>
<reference evidence="1" key="2">
    <citation type="journal article" date="2010" name="Science">
        <title>The genome of the Western clawed frog Xenopus tropicalis.</title>
        <authorList>
            <person name="Hellsten U."/>
            <person name="Harland R.M."/>
            <person name="Gilchrist M.J."/>
            <person name="Hendrix D."/>
            <person name="Jurka J."/>
            <person name="Kapitonov V."/>
            <person name="Ovcharenko I."/>
            <person name="Putnam N.H."/>
            <person name="Shu S."/>
            <person name="Taher L."/>
            <person name="Blitz I.L."/>
            <person name="Blumberg B."/>
            <person name="Dichmann D.S."/>
            <person name="Dubchak I."/>
            <person name="Amaya E."/>
            <person name="Detter J.C."/>
            <person name="Fletcher R."/>
            <person name="Gerhard D.S."/>
            <person name="Goodstein D."/>
            <person name="Graves T."/>
            <person name="Grigoriev I.V."/>
            <person name="Grimwood J."/>
            <person name="Kawashima T."/>
            <person name="Lindquist E."/>
            <person name="Lucas S.M."/>
            <person name="Mead P.E."/>
            <person name="Mitros T."/>
            <person name="Ogino H."/>
            <person name="Ohta Y."/>
            <person name="Poliakov A.V."/>
            <person name="Pollet N."/>
            <person name="Robert J."/>
            <person name="Salamov A."/>
            <person name="Sater A.K."/>
            <person name="Schmutz J."/>
            <person name="Terry A."/>
            <person name="Vize P.D."/>
            <person name="Warren W.C."/>
            <person name="Wells D."/>
            <person name="Wills A."/>
            <person name="Wilson R.K."/>
            <person name="Zimmerman L.B."/>
            <person name="Zorn A.M."/>
            <person name="Grainger R."/>
            <person name="Grammer T."/>
            <person name="Khokha M.K."/>
            <person name="Richardson P.M."/>
            <person name="Rokhsar D.S."/>
        </authorList>
    </citation>
    <scope>NUCLEOTIDE SEQUENCE [LARGE SCALE GENOMIC DNA]</scope>
    <source>
        <strain evidence="1">Nigerian</strain>
    </source>
</reference>
<sequence>MVKNQLQEQHGFITWYLPADVAGQEWVHRRECAAVGRFRECDWMQATNPCGCCRHFFLKCSPMVHRWK</sequence>
<name>A0A1B8Y0N9_XENTR</name>
<reference evidence="1" key="3">
    <citation type="submission" date="2016-05" db="EMBL/GenBank/DDBJ databases">
        <title>WGS assembly of Xenopus tropicalis.</title>
        <authorList>
            <person name="Sessions A."/>
            <person name="Jenkins J."/>
            <person name="Mitros T."/>
            <person name="Lyons J.T."/>
            <person name="Dichmann D.S."/>
            <person name="Robert J."/>
            <person name="Harland R.M."/>
            <person name="Rokhsar D.S."/>
        </authorList>
    </citation>
    <scope>NUCLEOTIDE SEQUENCE</scope>
    <source>
        <strain evidence="1">Nigerian</strain>
    </source>
</reference>
<proteinExistence type="predicted"/>
<dbReference type="AlphaFoldDB" id="A0A1B8Y0N9"/>
<protein>
    <submittedName>
        <fullName evidence="1">Uncharacterized protein</fullName>
    </submittedName>
</protein>
<dbReference type="EMBL" id="KV460602">
    <property type="protein sequence ID" value="OCA16485.1"/>
    <property type="molecule type" value="Genomic_DNA"/>
</dbReference>
<organism evidence="1">
    <name type="scientific">Xenopus tropicalis</name>
    <name type="common">Western clawed frog</name>
    <name type="synonym">Silurana tropicalis</name>
    <dbReference type="NCBI Taxonomy" id="8364"/>
    <lineage>
        <taxon>Eukaryota</taxon>
        <taxon>Metazoa</taxon>
        <taxon>Chordata</taxon>
        <taxon>Craniata</taxon>
        <taxon>Vertebrata</taxon>
        <taxon>Euteleostomi</taxon>
        <taxon>Amphibia</taxon>
        <taxon>Batrachia</taxon>
        <taxon>Anura</taxon>
        <taxon>Pipoidea</taxon>
        <taxon>Pipidae</taxon>
        <taxon>Xenopodinae</taxon>
        <taxon>Xenopus</taxon>
        <taxon>Silurana</taxon>
    </lineage>
</organism>
<evidence type="ECO:0000313" key="1">
    <source>
        <dbReference type="EMBL" id="OCA16485.1"/>
    </source>
</evidence>